<dbReference type="Proteomes" id="UP000706525">
    <property type="component" value="Unassembled WGS sequence"/>
</dbReference>
<dbReference type="EMBL" id="CAJZAG010000001">
    <property type="protein sequence ID" value="CAG9163480.1"/>
    <property type="molecule type" value="Genomic_DNA"/>
</dbReference>
<reference evidence="2 3" key="1">
    <citation type="submission" date="2021-08" db="EMBL/GenBank/DDBJ databases">
        <authorList>
            <person name="Peeters C."/>
        </authorList>
    </citation>
    <scope>NUCLEOTIDE SEQUENCE [LARGE SCALE GENOMIC DNA]</scope>
    <source>
        <strain evidence="2 3">LMG 32289</strain>
    </source>
</reference>
<sequence length="249" mass="25346">MSQHAPTSGHAPMSSQTSMAAASAANSAATGAVTSALLPGFDNPVDDAQQVFRAALDAFAHPGMLQALPAASVGRPAGLSPAMTALLLTLADSDTPVWLPADIGGEARAFLRFHCGCPLVDNAAQATFVCVPMGDTLPSLAQCAQGDPAYPDRSATLLVELAALSNDAATGSDKGGDKGSDKGGDNASDAYTLRGPGIETTQTLLASGLPNDFRAQWRANNAGFPLGVDLLLTAGDRFCALPRTTHLED</sequence>
<organism evidence="2 3">
    <name type="scientific">Cupriavidus pampae</name>
    <dbReference type="NCBI Taxonomy" id="659251"/>
    <lineage>
        <taxon>Bacteria</taxon>
        <taxon>Pseudomonadati</taxon>
        <taxon>Pseudomonadota</taxon>
        <taxon>Betaproteobacteria</taxon>
        <taxon>Burkholderiales</taxon>
        <taxon>Burkholderiaceae</taxon>
        <taxon>Cupriavidus</taxon>
    </lineage>
</organism>
<comment type="caution">
    <text evidence="2">The sequence shown here is derived from an EMBL/GenBank/DDBJ whole genome shotgun (WGS) entry which is preliminary data.</text>
</comment>
<name>A0ABN7XRW7_9BURK</name>
<keyword evidence="2" id="KW-0808">Transferase</keyword>
<keyword evidence="3" id="KW-1185">Reference proteome</keyword>
<dbReference type="PIRSF" id="PIRSF020680">
    <property type="entry name" value="PhnH"/>
    <property type="match status" value="1"/>
</dbReference>
<dbReference type="InterPro" id="IPR038058">
    <property type="entry name" value="PhnH-like_sp"/>
</dbReference>
<dbReference type="EC" id="2.7.8.37" evidence="2"/>
<proteinExistence type="predicted"/>
<gene>
    <name evidence="2" type="primary">phnH</name>
    <name evidence="2" type="ORF">LMG32289_00035</name>
</gene>
<feature type="region of interest" description="Disordered" evidence="1">
    <location>
        <begin position="168"/>
        <end position="193"/>
    </location>
</feature>
<dbReference type="SUPFAM" id="SSF159709">
    <property type="entry name" value="PhnH-like"/>
    <property type="match status" value="1"/>
</dbReference>
<accession>A0ABN7XRW7</accession>
<protein>
    <submittedName>
        <fullName evidence="2">Alpha-D-ribose 1-methylphosphonate 5-triphosphate synthase subunit PhnH</fullName>
        <ecNumber evidence="2">2.7.8.37</ecNumber>
    </submittedName>
</protein>
<evidence type="ECO:0000256" key="1">
    <source>
        <dbReference type="SAM" id="MobiDB-lite"/>
    </source>
</evidence>
<dbReference type="NCBIfam" id="TIGR03292">
    <property type="entry name" value="PhnH_redo"/>
    <property type="match status" value="1"/>
</dbReference>
<dbReference type="Pfam" id="PF05845">
    <property type="entry name" value="PhnH"/>
    <property type="match status" value="1"/>
</dbReference>
<feature type="compositionally biased region" description="Basic and acidic residues" evidence="1">
    <location>
        <begin position="174"/>
        <end position="184"/>
    </location>
</feature>
<dbReference type="Gene3D" id="3.40.50.11310">
    <property type="entry name" value="Bacterial phosphonate metabolism protein PhnH"/>
    <property type="match status" value="1"/>
</dbReference>
<evidence type="ECO:0000313" key="2">
    <source>
        <dbReference type="EMBL" id="CAG9163480.1"/>
    </source>
</evidence>
<dbReference type="InterPro" id="IPR008772">
    <property type="entry name" value="Phosphonate_metab_PhnH"/>
</dbReference>
<dbReference type="GO" id="GO:0061693">
    <property type="term" value="F:alpha-D-ribose 1-methylphosphonate 5-triphosphate synthase activity"/>
    <property type="evidence" value="ECO:0007669"/>
    <property type="project" value="UniProtKB-EC"/>
</dbReference>
<evidence type="ECO:0000313" key="3">
    <source>
        <dbReference type="Proteomes" id="UP000706525"/>
    </source>
</evidence>